<gene>
    <name evidence="3" type="ORF">CBW24_04975</name>
</gene>
<evidence type="ECO:0000256" key="1">
    <source>
        <dbReference type="SAM" id="Coils"/>
    </source>
</evidence>
<proteinExistence type="predicted"/>
<evidence type="ECO:0000313" key="4">
    <source>
        <dbReference type="Proteomes" id="UP000219050"/>
    </source>
</evidence>
<evidence type="ECO:0000313" key="3">
    <source>
        <dbReference type="EMBL" id="ATI43314.1"/>
    </source>
</evidence>
<protein>
    <submittedName>
        <fullName evidence="3">Uncharacterized protein</fullName>
    </submittedName>
</protein>
<organism evidence="3 4">
    <name type="scientific">Pacificitalea manganoxidans</name>
    <dbReference type="NCBI Taxonomy" id="1411902"/>
    <lineage>
        <taxon>Bacteria</taxon>
        <taxon>Pseudomonadati</taxon>
        <taxon>Pseudomonadota</taxon>
        <taxon>Alphaproteobacteria</taxon>
        <taxon>Rhodobacterales</taxon>
        <taxon>Paracoccaceae</taxon>
        <taxon>Pacificitalea</taxon>
    </lineage>
</organism>
<dbReference type="AlphaFoldDB" id="A0A291M328"/>
<feature type="region of interest" description="Disordered" evidence="2">
    <location>
        <begin position="102"/>
        <end position="126"/>
    </location>
</feature>
<dbReference type="OrthoDB" id="9807941at2"/>
<name>A0A291M328_9RHOB</name>
<feature type="coiled-coil region" evidence="1">
    <location>
        <begin position="56"/>
        <end position="97"/>
    </location>
</feature>
<dbReference type="Proteomes" id="UP000219050">
    <property type="component" value="Chromosome"/>
</dbReference>
<dbReference type="Gene3D" id="1.10.150.20">
    <property type="entry name" value="5' to 3' exonuclease, C-terminal subdomain"/>
    <property type="match status" value="1"/>
</dbReference>
<feature type="region of interest" description="Disordered" evidence="2">
    <location>
        <begin position="28"/>
        <end position="55"/>
    </location>
</feature>
<dbReference type="KEGG" id="cmag:CBW24_04975"/>
<keyword evidence="1" id="KW-0175">Coiled coil</keyword>
<keyword evidence="4" id="KW-1185">Reference proteome</keyword>
<accession>A0A291M328</accession>
<evidence type="ECO:0000256" key="2">
    <source>
        <dbReference type="SAM" id="MobiDB-lite"/>
    </source>
</evidence>
<dbReference type="EMBL" id="CP021404">
    <property type="protein sequence ID" value="ATI43314.1"/>
    <property type="molecule type" value="Genomic_DNA"/>
</dbReference>
<reference evidence="3 4" key="1">
    <citation type="submission" date="2017-05" db="EMBL/GenBank/DDBJ databases">
        <title>Comparative genomic and metabolic analysis of manganese-oxidizing mechanisms in Celeribater manganoxidans DY25T: its adaption to the environment of polymetallic nodule.</title>
        <authorList>
            <person name="Wang X."/>
        </authorList>
    </citation>
    <scope>NUCLEOTIDE SEQUENCE [LARGE SCALE GENOMIC DNA]</scope>
    <source>
        <strain evidence="3 4">DY25</strain>
    </source>
</reference>
<sequence>MAQIWMQLLLAGAIGVLAGYILWGARPTRQEPDQPPQAEADPVTRPIADTPAEDPLADMEERLRDATARLDRCRGDRLRKDARIRELEALVDELRGEAAFTAPLPDPDVIPTRPAGRDAPRPGGADDLTRIQGIGPKLQSLCHDLGIYHFDQLAALTPAELAWIDAHLPGFPGRATRDDWPGQARRLLES</sequence>